<accession>A0A2S2DWI8</accession>
<proteinExistence type="inferred from homology"/>
<feature type="domain" description="NIPSNAP" evidence="2">
    <location>
        <begin position="55"/>
        <end position="157"/>
    </location>
</feature>
<dbReference type="Pfam" id="PF07978">
    <property type="entry name" value="NIPSNAP"/>
    <property type="match status" value="2"/>
</dbReference>
<keyword evidence="4" id="KW-1185">Reference proteome</keyword>
<dbReference type="PANTHER" id="PTHR21017:SF17">
    <property type="entry name" value="PROTEIN NIPSNAP"/>
    <property type="match status" value="1"/>
</dbReference>
<dbReference type="KEGG" id="psez:HME7025_01905"/>
<organism evidence="3 4">
    <name type="scientific">Aquirufa nivalisilvae</name>
    <dbReference type="NCBI Taxonomy" id="2516557"/>
    <lineage>
        <taxon>Bacteria</taxon>
        <taxon>Pseudomonadati</taxon>
        <taxon>Bacteroidota</taxon>
        <taxon>Cytophagia</taxon>
        <taxon>Cytophagales</taxon>
        <taxon>Flectobacillaceae</taxon>
        <taxon>Aquirufa</taxon>
    </lineage>
</organism>
<evidence type="ECO:0000313" key="4">
    <source>
        <dbReference type="Proteomes" id="UP000245468"/>
    </source>
</evidence>
<dbReference type="Gene3D" id="3.30.70.100">
    <property type="match status" value="2"/>
</dbReference>
<dbReference type="InterPro" id="IPR012577">
    <property type="entry name" value="NIPSNAP"/>
</dbReference>
<sequence length="277" mass="32467">MSEKSKFCALAKLLTKLQTHYNHFTPTLPMKKLFTLLLLFVSIQMIAKKPDSRYYELRVYYCHPGRLDALIQRFTNHTTKIFEKHGMTNVGYWIPNNNEKNALYYILSYPNQVERDSSWKRFGRDPEWKEVARKSEETGKIVAKVESTFMMATDFSPKIKPSHKSVDRAIELRTYTATPNNIDNILARFRNHTTKLFKKHGMTNIAYFKTIEKDPNVQPRLVYLLAHDSEAAGKASFDEFRKDPNWIKVRDESEKNGKIVDKVESIYMHPTTFSTIR</sequence>
<dbReference type="SUPFAM" id="SSF54909">
    <property type="entry name" value="Dimeric alpha+beta barrel"/>
    <property type="match status" value="2"/>
</dbReference>
<dbReference type="InterPro" id="IPR051557">
    <property type="entry name" value="NipSnap_domain"/>
</dbReference>
<evidence type="ECO:0000313" key="3">
    <source>
        <dbReference type="EMBL" id="AWL09755.1"/>
    </source>
</evidence>
<evidence type="ECO:0000259" key="2">
    <source>
        <dbReference type="Pfam" id="PF07978"/>
    </source>
</evidence>
<gene>
    <name evidence="3" type="ORF">HME7025_01905</name>
</gene>
<dbReference type="EMBL" id="CP029346">
    <property type="protein sequence ID" value="AWL09755.1"/>
    <property type="molecule type" value="Genomic_DNA"/>
</dbReference>
<dbReference type="AlphaFoldDB" id="A0A2S2DWI8"/>
<dbReference type="InterPro" id="IPR011008">
    <property type="entry name" value="Dimeric_a/b-barrel"/>
</dbReference>
<protein>
    <recommendedName>
        <fullName evidence="2">NIPSNAP domain-containing protein</fullName>
    </recommendedName>
</protein>
<evidence type="ECO:0000256" key="1">
    <source>
        <dbReference type="ARBA" id="ARBA00005291"/>
    </source>
</evidence>
<reference evidence="4" key="1">
    <citation type="submission" date="2018-05" db="EMBL/GenBank/DDBJ databases">
        <title>Pseudarcicella sp. HME7025 Genome sequencing and assembly.</title>
        <authorList>
            <person name="Kim H."/>
            <person name="Kang H."/>
            <person name="Joh K."/>
        </authorList>
    </citation>
    <scope>NUCLEOTIDE SEQUENCE [LARGE SCALE GENOMIC DNA]</scope>
    <source>
        <strain evidence="4">HME7025</strain>
    </source>
</reference>
<feature type="domain" description="NIPSNAP" evidence="2">
    <location>
        <begin position="171"/>
        <end position="274"/>
    </location>
</feature>
<dbReference type="PANTHER" id="PTHR21017">
    <property type="entry name" value="NIPSNAP-RELATED"/>
    <property type="match status" value="1"/>
</dbReference>
<name>A0A2S2DWI8_9BACT</name>
<comment type="similarity">
    <text evidence="1">Belongs to the NipSnap family.</text>
</comment>
<dbReference type="Proteomes" id="UP000245468">
    <property type="component" value="Chromosome"/>
</dbReference>